<dbReference type="GO" id="GO:0005654">
    <property type="term" value="C:nucleoplasm"/>
    <property type="evidence" value="ECO:0007669"/>
    <property type="project" value="TreeGrafter"/>
</dbReference>
<name>A0A673HMD4_9TELE</name>
<dbReference type="Proteomes" id="UP000472270">
    <property type="component" value="Unassembled WGS sequence"/>
</dbReference>
<evidence type="ECO:0000259" key="4">
    <source>
        <dbReference type="PROSITE" id="PS51210"/>
    </source>
</evidence>
<protein>
    <recommendedName>
        <fullName evidence="4">PLA2c domain-containing protein</fullName>
    </recommendedName>
</protein>
<dbReference type="Pfam" id="PF01735">
    <property type="entry name" value="PLA2_B"/>
    <property type="match status" value="1"/>
</dbReference>
<proteinExistence type="predicted"/>
<dbReference type="InterPro" id="IPR002642">
    <property type="entry name" value="LysoPLipase_cat_dom"/>
</dbReference>
<dbReference type="GO" id="GO:0046475">
    <property type="term" value="P:glycerophospholipid catabolic process"/>
    <property type="evidence" value="ECO:0007669"/>
    <property type="project" value="TreeGrafter"/>
</dbReference>
<dbReference type="SMART" id="SM00022">
    <property type="entry name" value="PLAc"/>
    <property type="match status" value="1"/>
</dbReference>
<keyword evidence="3" id="KW-0442">Lipid degradation</keyword>
<sequence length="458" mass="52268">MSASKLQESGEVRIKHSLNKDEEDFIVTRRQSVFPILENLDTHCSQDEVPNIALLGSGGGQRAMVGLLGSLVQLDKAGLLDCILYLSGVSGSTWCMASLYQEPDWSTKLETVKNKIIERISGPAVSWGDAFAKLKKYYYEKDIFSLTDVWAAILVTTYVKEIDEHTLSEQWDQHSKDPFPIYTVIDKQCKQLKDEKDPWFEISPHEAGYSLTGAFVKTSSFGSQFDKGSKKKTQPETDMLYLQALCGSALADGEEILKFIWQKIKDFFDYLLPQVKTILEEMRKGKCSQVLMDLVDMNLSVLNVIDPSAYDKSIRKTLKELAEGKGQLIFSVGKLNLADKEAAKRYMEQYTMDVCNYLSGWFNVCFSICRYEAVPPTLQKSEMRDYIDAGLLLNSPYFSMLRDERDIDFIISLDFSEGDPFMVLYACSHTRLFKKHIIFHIFYIITTPLSPVWHEQLE</sequence>
<dbReference type="PANTHER" id="PTHR10728">
    <property type="entry name" value="CYTOSOLIC PHOSPHOLIPASE A2"/>
    <property type="match status" value="1"/>
</dbReference>
<evidence type="ECO:0000313" key="6">
    <source>
        <dbReference type="Proteomes" id="UP000472270"/>
    </source>
</evidence>
<dbReference type="Gene3D" id="3.40.1090.10">
    <property type="entry name" value="Cytosolic phospholipase A2 catalytic domain"/>
    <property type="match status" value="1"/>
</dbReference>
<feature type="domain" description="PLA2c" evidence="4">
    <location>
        <begin position="4"/>
        <end position="458"/>
    </location>
</feature>
<reference evidence="5" key="2">
    <citation type="submission" date="2025-09" db="UniProtKB">
        <authorList>
            <consortium name="Ensembl"/>
        </authorList>
    </citation>
    <scope>IDENTIFICATION</scope>
</reference>
<dbReference type="SUPFAM" id="SSF52151">
    <property type="entry name" value="FabD/lysophospholipase-like"/>
    <property type="match status" value="1"/>
</dbReference>
<evidence type="ECO:0000313" key="5">
    <source>
        <dbReference type="Ensembl" id="ENSSRHP00000027410.1"/>
    </source>
</evidence>
<evidence type="ECO:0000256" key="1">
    <source>
        <dbReference type="ARBA" id="ARBA00022801"/>
    </source>
</evidence>
<dbReference type="Ensembl" id="ENSSRHT00000028213.1">
    <property type="protein sequence ID" value="ENSSRHP00000027410.1"/>
    <property type="gene ID" value="ENSSRHG00000014271.1"/>
</dbReference>
<keyword evidence="6" id="KW-1185">Reference proteome</keyword>
<dbReference type="GO" id="GO:0005829">
    <property type="term" value="C:cytosol"/>
    <property type="evidence" value="ECO:0007669"/>
    <property type="project" value="TreeGrafter"/>
</dbReference>
<dbReference type="GO" id="GO:0047498">
    <property type="term" value="F:calcium-dependent phospholipase A2 activity"/>
    <property type="evidence" value="ECO:0007669"/>
    <property type="project" value="TreeGrafter"/>
</dbReference>
<dbReference type="GO" id="GO:0005544">
    <property type="term" value="F:calcium-dependent phospholipid binding"/>
    <property type="evidence" value="ECO:0007669"/>
    <property type="project" value="TreeGrafter"/>
</dbReference>
<dbReference type="InterPro" id="IPR016035">
    <property type="entry name" value="Acyl_Trfase/lysoPLipase"/>
</dbReference>
<accession>A0A673HMD4</accession>
<reference evidence="5" key="1">
    <citation type="submission" date="2025-08" db="UniProtKB">
        <authorList>
            <consortium name="Ensembl"/>
        </authorList>
    </citation>
    <scope>IDENTIFICATION</scope>
</reference>
<dbReference type="PANTHER" id="PTHR10728:SF39">
    <property type="entry name" value="CYTOSOLIC PHOSPHOLIPASE A2 GAMMA"/>
    <property type="match status" value="1"/>
</dbReference>
<evidence type="ECO:0000256" key="3">
    <source>
        <dbReference type="PROSITE-ProRule" id="PRU00555"/>
    </source>
</evidence>
<dbReference type="PROSITE" id="PS51210">
    <property type="entry name" value="PLA2C"/>
    <property type="match status" value="1"/>
</dbReference>
<evidence type="ECO:0000256" key="2">
    <source>
        <dbReference type="ARBA" id="ARBA00023098"/>
    </source>
</evidence>
<dbReference type="AlphaFoldDB" id="A0A673HMD4"/>
<dbReference type="GO" id="GO:0005635">
    <property type="term" value="C:nuclear envelope"/>
    <property type="evidence" value="ECO:0007669"/>
    <property type="project" value="TreeGrafter"/>
</dbReference>
<keyword evidence="1 3" id="KW-0378">Hydrolase</keyword>
<keyword evidence="2 3" id="KW-0443">Lipid metabolism</keyword>
<organism evidence="5 6">
    <name type="scientific">Sinocyclocheilus rhinocerous</name>
    <dbReference type="NCBI Taxonomy" id="307959"/>
    <lineage>
        <taxon>Eukaryota</taxon>
        <taxon>Metazoa</taxon>
        <taxon>Chordata</taxon>
        <taxon>Craniata</taxon>
        <taxon>Vertebrata</taxon>
        <taxon>Euteleostomi</taxon>
        <taxon>Actinopterygii</taxon>
        <taxon>Neopterygii</taxon>
        <taxon>Teleostei</taxon>
        <taxon>Ostariophysi</taxon>
        <taxon>Cypriniformes</taxon>
        <taxon>Cyprinidae</taxon>
        <taxon>Cyprininae</taxon>
        <taxon>Sinocyclocheilus</taxon>
    </lineage>
</organism>
<dbReference type="GO" id="GO:0005509">
    <property type="term" value="F:calcium ion binding"/>
    <property type="evidence" value="ECO:0007669"/>
    <property type="project" value="TreeGrafter"/>
</dbReference>